<dbReference type="Proteomes" id="UP000722485">
    <property type="component" value="Unassembled WGS sequence"/>
</dbReference>
<name>A0A9P5LCN3_9HYPO</name>
<dbReference type="PROSITE" id="PS00463">
    <property type="entry name" value="ZN2_CY6_FUNGAL_1"/>
    <property type="match status" value="1"/>
</dbReference>
<dbReference type="InterPro" id="IPR036864">
    <property type="entry name" value="Zn2-C6_fun-type_DNA-bd_sf"/>
</dbReference>
<evidence type="ECO:0000256" key="2">
    <source>
        <dbReference type="SAM" id="MobiDB-lite"/>
    </source>
</evidence>
<evidence type="ECO:0000313" key="5">
    <source>
        <dbReference type="Proteomes" id="UP000722485"/>
    </source>
</evidence>
<organism evidence="4 5">
    <name type="scientific">Cylindrodendrum hubeiense</name>
    <dbReference type="NCBI Taxonomy" id="595255"/>
    <lineage>
        <taxon>Eukaryota</taxon>
        <taxon>Fungi</taxon>
        <taxon>Dikarya</taxon>
        <taxon>Ascomycota</taxon>
        <taxon>Pezizomycotina</taxon>
        <taxon>Sordariomycetes</taxon>
        <taxon>Hypocreomycetidae</taxon>
        <taxon>Hypocreales</taxon>
        <taxon>Nectriaceae</taxon>
        <taxon>Cylindrodendrum</taxon>
    </lineage>
</organism>
<dbReference type="SMART" id="SM00066">
    <property type="entry name" value="GAL4"/>
    <property type="match status" value="1"/>
</dbReference>
<reference evidence="4" key="1">
    <citation type="submission" date="2020-03" db="EMBL/GenBank/DDBJ databases">
        <title>Draft Genome Sequence of Cylindrodendrum hubeiense.</title>
        <authorList>
            <person name="Buettner E."/>
            <person name="Kellner H."/>
        </authorList>
    </citation>
    <scope>NUCLEOTIDE SEQUENCE</scope>
    <source>
        <strain evidence="4">IHI 201604</strain>
    </source>
</reference>
<dbReference type="SUPFAM" id="SSF57701">
    <property type="entry name" value="Zn2/Cys6 DNA-binding domain"/>
    <property type="match status" value="1"/>
</dbReference>
<dbReference type="InterPro" id="IPR053175">
    <property type="entry name" value="DHMBA_Reg_Transcription_Factor"/>
</dbReference>
<dbReference type="PANTHER" id="PTHR38791:SF13">
    <property type="entry name" value="ZN(2)-C6 FUNGAL-TYPE DOMAIN-CONTAINING PROTEIN"/>
    <property type="match status" value="1"/>
</dbReference>
<proteinExistence type="predicted"/>
<evidence type="ECO:0000259" key="3">
    <source>
        <dbReference type="PROSITE" id="PS50048"/>
    </source>
</evidence>
<dbReference type="EMBL" id="JAANBB010000244">
    <property type="protein sequence ID" value="KAF7545656.1"/>
    <property type="molecule type" value="Genomic_DNA"/>
</dbReference>
<dbReference type="Pfam" id="PF00172">
    <property type="entry name" value="Zn_clus"/>
    <property type="match status" value="1"/>
</dbReference>
<keyword evidence="5" id="KW-1185">Reference proteome</keyword>
<evidence type="ECO:0000256" key="1">
    <source>
        <dbReference type="ARBA" id="ARBA00023242"/>
    </source>
</evidence>
<evidence type="ECO:0000313" key="4">
    <source>
        <dbReference type="EMBL" id="KAF7545656.1"/>
    </source>
</evidence>
<protein>
    <recommendedName>
        <fullName evidence="3">Zn(2)-C6 fungal-type domain-containing protein</fullName>
    </recommendedName>
</protein>
<dbReference type="OrthoDB" id="4314040at2759"/>
<dbReference type="AlphaFoldDB" id="A0A9P5LCN3"/>
<dbReference type="PROSITE" id="PS50048">
    <property type="entry name" value="ZN2_CY6_FUNGAL_2"/>
    <property type="match status" value="1"/>
</dbReference>
<sequence>MVYCGKPSRGCQMCRARRIKCDETKPTCNQCAKSRRQCPGYKDEFDLVFRNETQATERRAQRANKKALAQKQTKATGVQDANKTASSARRVPDQSVLATLKLPIDQQATCHFISNFVLLPRYDNTRGYLEFVVPLLQSEKPGSHFKLAFDACAVACFGNRVGSGHTFEGQALGHYTKALASTFAALKDPEVATSDATLAAILMLGLFENISAKQLGTLAWGSHVEGAIQLVKARGKAQSRTKMGLALFVAVRTQMIIHTLTSGKAPIMGVEWWIGDAVKNHYGSECQRLNIRTAELRSEVNRLMTTLARSPENIELLLDMIRRCQTVDQQHLNWERELPEYFRYKSVAWEDNVPNGNYGLAEVFPGRVDAYQDLWVASVWNMMRCSRLILASLIVRCAAWVCSPVDYRTTPEYATSARTCVDLITDIIASVPYQLGWFSKRKELLEMEHLSTFGCGEEEALKGLPGYFLSWPLTCIQGQDYTTDAQRAWTKGRLQFIGNHLGIRYANMLYQLNIRIPSMLIRRDGLMANPYPMAHNFEKLVSARTAPPSEGYSMNPIQQREAMQKAQLDREKTDLVIKAMGSSGQLDEKAVATWLQVRSAAMGP</sequence>
<comment type="caution">
    <text evidence="4">The sequence shown here is derived from an EMBL/GenBank/DDBJ whole genome shotgun (WGS) entry which is preliminary data.</text>
</comment>
<feature type="domain" description="Zn(2)-C6 fungal-type" evidence="3">
    <location>
        <begin position="10"/>
        <end position="38"/>
    </location>
</feature>
<gene>
    <name evidence="4" type="ORF">G7Z17_g9007</name>
</gene>
<dbReference type="GO" id="GO:0008270">
    <property type="term" value="F:zinc ion binding"/>
    <property type="evidence" value="ECO:0007669"/>
    <property type="project" value="InterPro"/>
</dbReference>
<keyword evidence="1" id="KW-0539">Nucleus</keyword>
<dbReference type="CDD" id="cd00067">
    <property type="entry name" value="GAL4"/>
    <property type="match status" value="1"/>
</dbReference>
<dbReference type="PANTHER" id="PTHR38791">
    <property type="entry name" value="ZN(II)2CYS6 TRANSCRIPTION FACTOR (EUROFUNG)-RELATED-RELATED"/>
    <property type="match status" value="1"/>
</dbReference>
<dbReference type="InterPro" id="IPR001138">
    <property type="entry name" value="Zn2Cys6_DnaBD"/>
</dbReference>
<dbReference type="GO" id="GO:0000981">
    <property type="term" value="F:DNA-binding transcription factor activity, RNA polymerase II-specific"/>
    <property type="evidence" value="ECO:0007669"/>
    <property type="project" value="InterPro"/>
</dbReference>
<dbReference type="Gene3D" id="4.10.240.10">
    <property type="entry name" value="Zn(2)-C6 fungal-type DNA-binding domain"/>
    <property type="match status" value="1"/>
</dbReference>
<feature type="region of interest" description="Disordered" evidence="2">
    <location>
        <begin position="60"/>
        <end position="89"/>
    </location>
</feature>
<accession>A0A9P5LCN3</accession>
<feature type="compositionally biased region" description="Low complexity" evidence="2">
    <location>
        <begin position="66"/>
        <end position="76"/>
    </location>
</feature>
<dbReference type="Pfam" id="PF11951">
    <property type="entry name" value="Fungal_trans_2"/>
    <property type="match status" value="1"/>
</dbReference>
<dbReference type="InterPro" id="IPR021858">
    <property type="entry name" value="Fun_TF"/>
</dbReference>